<evidence type="ECO:0000256" key="2">
    <source>
        <dbReference type="ARBA" id="ARBA00004323"/>
    </source>
</evidence>
<protein>
    <recommendedName>
        <fullName evidence="5 18">Galactosylgalactosylxylosylprotein 3-beta-glucuronosyltransferase</fullName>
        <ecNumber evidence="5 18">2.4.1.135</ecNumber>
    </recommendedName>
</protein>
<keyword evidence="13" id="KW-0325">Glycoprotein</keyword>
<keyword evidence="10" id="KW-1133">Transmembrane helix</keyword>
<evidence type="ECO:0000256" key="17">
    <source>
        <dbReference type="PIRSR" id="PIRSR605027-3"/>
    </source>
</evidence>
<keyword evidence="7" id="KW-0812">Transmembrane</keyword>
<dbReference type="OrthoDB" id="675023at2759"/>
<evidence type="ECO:0000256" key="1">
    <source>
        <dbReference type="ARBA" id="ARBA00001936"/>
    </source>
</evidence>
<evidence type="ECO:0000256" key="3">
    <source>
        <dbReference type="ARBA" id="ARBA00004922"/>
    </source>
</evidence>
<keyword evidence="11 18" id="KW-0333">Golgi apparatus</keyword>
<proteinExistence type="inferred from homology"/>
<comment type="cofactor">
    <cofactor evidence="1 17 18">
        <name>Mn(2+)</name>
        <dbReference type="ChEBI" id="CHEBI:29035"/>
    </cofactor>
</comment>
<evidence type="ECO:0000256" key="10">
    <source>
        <dbReference type="ARBA" id="ARBA00022989"/>
    </source>
</evidence>
<evidence type="ECO:0000256" key="11">
    <source>
        <dbReference type="ARBA" id="ARBA00023034"/>
    </source>
</evidence>
<dbReference type="EC" id="2.4.1.135" evidence="5 18"/>
<evidence type="ECO:0000256" key="13">
    <source>
        <dbReference type="ARBA" id="ARBA00023180"/>
    </source>
</evidence>
<evidence type="ECO:0000256" key="8">
    <source>
        <dbReference type="ARBA" id="ARBA00022723"/>
    </source>
</evidence>
<comment type="caution">
    <text evidence="19">The sequence shown here is derived from an EMBL/GenBank/DDBJ whole genome shotgun (WGS) entry which is preliminary data.</text>
</comment>
<dbReference type="GO" id="GO:0015018">
    <property type="term" value="F:galactosylgalactosylxylosylprotein 3-beta-glucuronosyltransferase activity"/>
    <property type="evidence" value="ECO:0007669"/>
    <property type="project" value="UniProtKB-UniRule"/>
</dbReference>
<evidence type="ECO:0000256" key="9">
    <source>
        <dbReference type="ARBA" id="ARBA00022968"/>
    </source>
</evidence>
<feature type="binding site" evidence="17">
    <location>
        <position position="113"/>
    </location>
    <ligand>
        <name>Mn(2+)</name>
        <dbReference type="ChEBI" id="CHEBI:29035"/>
    </ligand>
</feature>
<dbReference type="AlphaFoldDB" id="A0A5N5TGF7"/>
<evidence type="ECO:0000256" key="12">
    <source>
        <dbReference type="ARBA" id="ARBA00023136"/>
    </source>
</evidence>
<gene>
    <name evidence="19" type="primary">GlcAT-S_0</name>
    <name evidence="19" type="ORF">Anas_00292</name>
</gene>
<comment type="catalytic activity">
    <reaction evidence="15 18">
        <text>3-O-(beta-D-galactosyl-(1-&gt;3)-beta-D-galactosyl-(1-&gt;4)-beta-D-xylosyl)-L-seryl-[protein] + UDP-alpha-D-glucuronate = 3-O-(beta-D-GlcA-(1-&gt;3)-beta-D-Gal-(1-&gt;3)-beta-D-Gal-(1-&gt;4)-beta-D-Xyl)-L-seryl-[protein] + UDP + H(+)</text>
        <dbReference type="Rhea" id="RHEA:24168"/>
        <dbReference type="Rhea" id="RHEA-COMP:12571"/>
        <dbReference type="Rhea" id="RHEA-COMP:12573"/>
        <dbReference type="ChEBI" id="CHEBI:15378"/>
        <dbReference type="ChEBI" id="CHEBI:58052"/>
        <dbReference type="ChEBI" id="CHEBI:58223"/>
        <dbReference type="ChEBI" id="CHEBI:132090"/>
        <dbReference type="ChEBI" id="CHEBI:132093"/>
        <dbReference type="EC" id="2.4.1.135"/>
    </reaction>
</comment>
<dbReference type="UniPathway" id="UPA00378"/>
<evidence type="ECO:0000256" key="6">
    <source>
        <dbReference type="ARBA" id="ARBA00022679"/>
    </source>
</evidence>
<keyword evidence="6 18" id="KW-0808">Transferase</keyword>
<dbReference type="Pfam" id="PF03360">
    <property type="entry name" value="Glyco_transf_43"/>
    <property type="match status" value="1"/>
</dbReference>
<evidence type="ECO:0000313" key="20">
    <source>
        <dbReference type="Proteomes" id="UP000326759"/>
    </source>
</evidence>
<dbReference type="GO" id="GO:0046872">
    <property type="term" value="F:metal ion binding"/>
    <property type="evidence" value="ECO:0007669"/>
    <property type="project" value="UniProtKB-KW"/>
</dbReference>
<evidence type="ECO:0000256" key="15">
    <source>
        <dbReference type="ARBA" id="ARBA00047979"/>
    </source>
</evidence>
<evidence type="ECO:0000313" key="19">
    <source>
        <dbReference type="EMBL" id="KAB7505561.1"/>
    </source>
</evidence>
<evidence type="ECO:0000256" key="16">
    <source>
        <dbReference type="PIRSR" id="PIRSR605027-1"/>
    </source>
</evidence>
<dbReference type="PANTHER" id="PTHR10896:SF51">
    <property type="entry name" value="GALACTOSYLGALACTOSYLXYLOSYLPROTEIN 3-BETA-GLUCURONOSYLTRANSFERASE S"/>
    <property type="match status" value="1"/>
</dbReference>
<dbReference type="InterPro" id="IPR005027">
    <property type="entry name" value="Glyco_trans_43"/>
</dbReference>
<dbReference type="GO" id="GO:0050650">
    <property type="term" value="P:chondroitin sulfate proteoglycan biosynthetic process"/>
    <property type="evidence" value="ECO:0007669"/>
    <property type="project" value="TreeGrafter"/>
</dbReference>
<keyword evidence="14 17" id="KW-0464">Manganese</keyword>
<dbReference type="EMBL" id="SEYY01001196">
    <property type="protein sequence ID" value="KAB7505561.1"/>
    <property type="molecule type" value="Genomic_DNA"/>
</dbReference>
<evidence type="ECO:0000256" key="14">
    <source>
        <dbReference type="ARBA" id="ARBA00023211"/>
    </source>
</evidence>
<keyword evidence="12" id="KW-0472">Membrane</keyword>
<dbReference type="GO" id="GO:0005975">
    <property type="term" value="P:carbohydrate metabolic process"/>
    <property type="evidence" value="ECO:0007669"/>
    <property type="project" value="TreeGrafter"/>
</dbReference>
<feature type="non-terminal residue" evidence="19">
    <location>
        <position position="1"/>
    </location>
</feature>
<keyword evidence="9 18" id="KW-0735">Signal-anchor</keyword>
<comment type="pathway">
    <text evidence="3 18">Protein modification; protein glycosylation.</text>
</comment>
<keyword evidence="20" id="KW-1185">Reference proteome</keyword>
<accession>A0A5N5TGF7</accession>
<organism evidence="19 20">
    <name type="scientific">Armadillidium nasatum</name>
    <dbReference type="NCBI Taxonomy" id="96803"/>
    <lineage>
        <taxon>Eukaryota</taxon>
        <taxon>Metazoa</taxon>
        <taxon>Ecdysozoa</taxon>
        <taxon>Arthropoda</taxon>
        <taxon>Crustacea</taxon>
        <taxon>Multicrustacea</taxon>
        <taxon>Malacostraca</taxon>
        <taxon>Eumalacostraca</taxon>
        <taxon>Peracarida</taxon>
        <taxon>Isopoda</taxon>
        <taxon>Oniscidea</taxon>
        <taxon>Crinocheta</taxon>
        <taxon>Armadillidiidae</taxon>
        <taxon>Armadillidium</taxon>
    </lineage>
</organism>
<dbReference type="InterPro" id="IPR029044">
    <property type="entry name" value="Nucleotide-diphossugar_trans"/>
</dbReference>
<feature type="active site" description="Proton donor/acceptor" evidence="16">
    <location>
        <position position="195"/>
    </location>
</feature>
<dbReference type="SUPFAM" id="SSF53448">
    <property type="entry name" value="Nucleotide-diphospho-sugar transferases"/>
    <property type="match status" value="1"/>
</dbReference>
<sequence>PEEDPSLPKIYVITPTYGRPEMIPELTRLGQSLLLVPRLHWIIAEDSYNCTDIIIDLLNSLGSPYTYLLSPMPKGYREKKGAKPKGVSNRRAALDWIKEHGNDQDVLYFLDDDNTVNVKLFDEIRFTKRVSMFPVGFIGDYRVSSPIVKKDKSLDFMIVGMVQKIAVDMGGFAVNVGFLREHVNATMPYMAGYEEDGFLKSLNISLNDIEPKAEICTKILVWHTKTSKNKPTSVNISKHTDDNIIGLVKNMKKLTVIK</sequence>
<evidence type="ECO:0000256" key="7">
    <source>
        <dbReference type="ARBA" id="ARBA00022692"/>
    </source>
</evidence>
<evidence type="ECO:0000256" key="4">
    <source>
        <dbReference type="ARBA" id="ARBA00007706"/>
    </source>
</evidence>
<comment type="subcellular location">
    <subcellularLocation>
        <location evidence="2 18">Golgi apparatus membrane</location>
        <topology evidence="2 18">Single-pass type II membrane protein</topology>
    </subcellularLocation>
</comment>
<dbReference type="Proteomes" id="UP000326759">
    <property type="component" value="Unassembled WGS sequence"/>
</dbReference>
<keyword evidence="8 17" id="KW-0479">Metal-binding</keyword>
<name>A0A5N5TGF7_9CRUS</name>
<dbReference type="GO" id="GO:0000139">
    <property type="term" value="C:Golgi membrane"/>
    <property type="evidence" value="ECO:0007669"/>
    <property type="project" value="UniProtKB-SubCell"/>
</dbReference>
<dbReference type="FunFam" id="3.90.550.10:FF:000044">
    <property type="entry name" value="Galactosylgalactosylxylosylprotein 3-beta-glucuronosyltransferase"/>
    <property type="match status" value="1"/>
</dbReference>
<evidence type="ECO:0000256" key="18">
    <source>
        <dbReference type="RuleBase" id="RU363127"/>
    </source>
</evidence>
<dbReference type="PANTHER" id="PTHR10896">
    <property type="entry name" value="GALACTOSYLGALACTOSYLXYLOSYLPROTEIN 3-BETA-GLUCURONOSYLTRANSFERASE BETA-1,3-GLUCURONYLTRANSFERASE"/>
    <property type="match status" value="1"/>
</dbReference>
<dbReference type="Gene3D" id="3.90.550.10">
    <property type="entry name" value="Spore Coat Polysaccharide Biosynthesis Protein SpsA, Chain A"/>
    <property type="match status" value="1"/>
</dbReference>
<reference evidence="19 20" key="1">
    <citation type="journal article" date="2019" name="PLoS Biol.">
        <title>Sex chromosomes control vertical transmission of feminizing Wolbachia symbionts in an isopod.</title>
        <authorList>
            <person name="Becking T."/>
            <person name="Chebbi M.A."/>
            <person name="Giraud I."/>
            <person name="Moumen B."/>
            <person name="Laverre T."/>
            <person name="Caubet Y."/>
            <person name="Peccoud J."/>
            <person name="Gilbert C."/>
            <person name="Cordaux R."/>
        </authorList>
    </citation>
    <scope>NUCLEOTIDE SEQUENCE [LARGE SCALE GENOMIC DNA]</scope>
    <source>
        <strain evidence="19">ANa2</strain>
        <tissue evidence="19">Whole body excluding digestive tract and cuticle</tissue>
    </source>
</reference>
<comment type="similarity">
    <text evidence="4 18">Belongs to the glycosyltransferase 43 family.</text>
</comment>
<dbReference type="CDD" id="cd00218">
    <property type="entry name" value="GlcAT-I"/>
    <property type="match status" value="1"/>
</dbReference>
<evidence type="ECO:0000256" key="5">
    <source>
        <dbReference type="ARBA" id="ARBA00012641"/>
    </source>
</evidence>